<comment type="similarity">
    <text evidence="1">Belongs to the glycosyltransferase 2 family.</text>
</comment>
<dbReference type="CDD" id="cd06423">
    <property type="entry name" value="CESA_like"/>
    <property type="match status" value="1"/>
</dbReference>
<keyword evidence="4" id="KW-1133">Transmembrane helix</keyword>
<dbReference type="PANTHER" id="PTHR43630:SF1">
    <property type="entry name" value="POLY-BETA-1,6-N-ACETYL-D-GLUCOSAMINE SYNTHASE"/>
    <property type="match status" value="1"/>
</dbReference>
<evidence type="ECO:0000313" key="6">
    <source>
        <dbReference type="EMBL" id="GET21707.1"/>
    </source>
</evidence>
<protein>
    <submittedName>
        <fullName evidence="7">Cellulose synthase/poly-beta-1,6-N-acetylglucosamine synthase-like glycosyltransferase</fullName>
    </submittedName>
    <submittedName>
        <fullName evidence="6">Glycosyl transferase family 2 MxdB</fullName>
    </submittedName>
</protein>
<dbReference type="InterPro" id="IPR029044">
    <property type="entry name" value="Nucleotide-diphossugar_trans"/>
</dbReference>
<dbReference type="PANTHER" id="PTHR43630">
    <property type="entry name" value="POLY-BETA-1,6-N-ACETYL-D-GLUCOSAMINE SYNTHASE"/>
    <property type="match status" value="1"/>
</dbReference>
<dbReference type="Proteomes" id="UP000240621">
    <property type="component" value="Unassembled WGS sequence"/>
</dbReference>
<keyword evidence="3 7" id="KW-0808">Transferase</keyword>
<evidence type="ECO:0000259" key="5">
    <source>
        <dbReference type="Pfam" id="PF00535"/>
    </source>
</evidence>
<comment type="caution">
    <text evidence="7">The sequence shown here is derived from an EMBL/GenBank/DDBJ whole genome shotgun (WGS) entry which is preliminary data.</text>
</comment>
<dbReference type="RefSeq" id="WP_106542196.1">
    <property type="nucleotide sequence ID" value="NZ_BLAU01000001.1"/>
</dbReference>
<organism evidence="7 8">
    <name type="scientific">Prolixibacter denitrificans</name>
    <dbReference type="NCBI Taxonomy" id="1541063"/>
    <lineage>
        <taxon>Bacteria</taxon>
        <taxon>Pseudomonadati</taxon>
        <taxon>Bacteroidota</taxon>
        <taxon>Bacteroidia</taxon>
        <taxon>Marinilabiliales</taxon>
        <taxon>Prolixibacteraceae</taxon>
        <taxon>Prolixibacter</taxon>
    </lineage>
</organism>
<dbReference type="Gene3D" id="3.90.550.10">
    <property type="entry name" value="Spore Coat Polysaccharide Biosynthesis Protein SpsA, Chain A"/>
    <property type="match status" value="1"/>
</dbReference>
<dbReference type="GO" id="GO:0016757">
    <property type="term" value="F:glycosyltransferase activity"/>
    <property type="evidence" value="ECO:0007669"/>
    <property type="project" value="UniProtKB-KW"/>
</dbReference>
<keyword evidence="9" id="KW-1185">Reference proteome</keyword>
<evidence type="ECO:0000313" key="8">
    <source>
        <dbReference type="Proteomes" id="UP000240621"/>
    </source>
</evidence>
<name>A0A2P8CEK5_9BACT</name>
<dbReference type="EMBL" id="PYGC01000004">
    <property type="protein sequence ID" value="PSK83413.1"/>
    <property type="molecule type" value="Genomic_DNA"/>
</dbReference>
<keyword evidence="4" id="KW-0472">Membrane</keyword>
<evidence type="ECO:0000256" key="4">
    <source>
        <dbReference type="SAM" id="Phobius"/>
    </source>
</evidence>
<feature type="transmembrane region" description="Helical" evidence="4">
    <location>
        <begin position="324"/>
        <end position="343"/>
    </location>
</feature>
<feature type="transmembrane region" description="Helical" evidence="4">
    <location>
        <begin position="349"/>
        <end position="373"/>
    </location>
</feature>
<evidence type="ECO:0000313" key="7">
    <source>
        <dbReference type="EMBL" id="PSK83413.1"/>
    </source>
</evidence>
<dbReference type="OrthoDB" id="9766299at2"/>
<keyword evidence="4" id="KW-0812">Transmembrane</keyword>
<evidence type="ECO:0000256" key="1">
    <source>
        <dbReference type="ARBA" id="ARBA00006739"/>
    </source>
</evidence>
<gene>
    <name evidence="6" type="primary">mxdB</name>
    <name evidence="7" type="ORF">CLV93_104344</name>
    <name evidence="6" type="ORF">JCM18694_19530</name>
</gene>
<evidence type="ECO:0000256" key="3">
    <source>
        <dbReference type="ARBA" id="ARBA00022679"/>
    </source>
</evidence>
<dbReference type="Pfam" id="PF00535">
    <property type="entry name" value="Glycos_transf_2"/>
    <property type="match status" value="1"/>
</dbReference>
<proteinExistence type="inferred from homology"/>
<accession>A0A2P8CEK5</accession>
<dbReference type="InterPro" id="IPR001173">
    <property type="entry name" value="Glyco_trans_2-like"/>
</dbReference>
<feature type="domain" description="Glycosyltransferase 2-like" evidence="5">
    <location>
        <begin position="72"/>
        <end position="240"/>
    </location>
</feature>
<dbReference type="EMBL" id="BLAU01000001">
    <property type="protein sequence ID" value="GET21707.1"/>
    <property type="molecule type" value="Genomic_DNA"/>
</dbReference>
<dbReference type="SUPFAM" id="SSF53448">
    <property type="entry name" value="Nucleotide-diphospho-sugar transferases"/>
    <property type="match status" value="1"/>
</dbReference>
<dbReference type="AlphaFoldDB" id="A0A2P8CEK5"/>
<reference evidence="6 9" key="2">
    <citation type="submission" date="2019-10" db="EMBL/GenBank/DDBJ databases">
        <title>Prolixibacter strains distinguished by the presence of nitrate reductase genes were adept at nitrate-dependent anaerobic corrosion of metallic iron and carbon steel.</title>
        <authorList>
            <person name="Iino T."/>
            <person name="Shono N."/>
            <person name="Ito K."/>
            <person name="Nakamura R."/>
            <person name="Sueoka K."/>
            <person name="Harayama S."/>
            <person name="Ohkuma M."/>
        </authorList>
    </citation>
    <scope>NUCLEOTIDE SEQUENCE [LARGE SCALE GENOMIC DNA]</scope>
    <source>
        <strain evidence="6 9">MIC1-1</strain>
    </source>
</reference>
<reference evidence="7 8" key="1">
    <citation type="submission" date="2018-03" db="EMBL/GenBank/DDBJ databases">
        <title>Genomic Encyclopedia of Archaeal and Bacterial Type Strains, Phase II (KMG-II): from individual species to whole genera.</title>
        <authorList>
            <person name="Goeker M."/>
        </authorList>
    </citation>
    <scope>NUCLEOTIDE SEQUENCE [LARGE SCALE GENOMIC DNA]</scope>
    <source>
        <strain evidence="7 8">DSM 27267</strain>
    </source>
</reference>
<feature type="transmembrane region" description="Helical" evidence="4">
    <location>
        <begin position="23"/>
        <end position="48"/>
    </location>
</feature>
<keyword evidence="2" id="KW-0328">Glycosyltransferase</keyword>
<evidence type="ECO:0000256" key="2">
    <source>
        <dbReference type="ARBA" id="ARBA00022676"/>
    </source>
</evidence>
<evidence type="ECO:0000313" key="9">
    <source>
        <dbReference type="Proteomes" id="UP000396862"/>
    </source>
</evidence>
<sequence>MIDFWQRFFDFWLNVPPERIVRLFWYFFLLEVPRYLLFDLVVVVLFSLKRLWNSDTYQAANNQLFAEKPLITIIVPGKNEGRHIPKLVQSLTEQTYQNFQLIIVDDGSDDNTPIICRKLEKEGKIDLFLRNEERGGKASAANLALRFAKGKYIVHLDADTSFDRDAIEKILIPFYTDSEIGAVGGNVKVRNSKEAVIAGFQAVEYLQTITMGRMVASYLGIYKIVSGAFGAFRRDLVERVGGWDIGPGLDGDITVKIRKMGYRIVFEPRAVSLTNVPTSLKKLSNQRFRWSRSMVRFRLRKHADIFVPDQNFQFRNFFSSVENLFYNVVLDALWFYYVIRLAINNPDIIFLMIVMKMFLYGMSNFVQVILVSLMSERGRQEIKLLMYIPFMSIYDGYYLRLVRTIAYFREWLASSSYDDVWNPRKSSVQAKEHHL</sequence>
<dbReference type="Proteomes" id="UP000396862">
    <property type="component" value="Unassembled WGS sequence"/>
</dbReference>